<keyword evidence="1" id="KW-0812">Transmembrane</keyword>
<sequence length="73" mass="7221">MLAFESAGAIVQSGASVWPVTGFVGGCAAIAIGLGTLLEWETLEREPTGSNRSLAVLGLAAVAFFVGAGIAVA</sequence>
<accession>L9XNK5</accession>
<evidence type="ECO:0000313" key="2">
    <source>
        <dbReference type="EMBL" id="ELY63132.1"/>
    </source>
</evidence>
<dbReference type="PATRIC" id="fig|1227496.3.peg.4005"/>
<keyword evidence="3" id="KW-1185">Reference proteome</keyword>
<proteinExistence type="predicted"/>
<feature type="transmembrane region" description="Helical" evidence="1">
    <location>
        <begin position="52"/>
        <end position="72"/>
    </location>
</feature>
<dbReference type="AlphaFoldDB" id="L9XNK5"/>
<reference evidence="2 3" key="1">
    <citation type="journal article" date="2014" name="PLoS Genet.">
        <title>Phylogenetically driven sequencing of extremely halophilic archaea reveals strategies for static and dynamic osmo-response.</title>
        <authorList>
            <person name="Becker E.A."/>
            <person name="Seitzer P.M."/>
            <person name="Tritt A."/>
            <person name="Larsen D."/>
            <person name="Krusor M."/>
            <person name="Yao A.I."/>
            <person name="Wu D."/>
            <person name="Madern D."/>
            <person name="Eisen J.A."/>
            <person name="Darling A.E."/>
            <person name="Facciotti M.T."/>
        </authorList>
    </citation>
    <scope>NUCLEOTIDE SEQUENCE [LARGE SCALE GENOMIC DNA]</scope>
    <source>
        <strain evidence="2 3">JCM 10478</strain>
    </source>
</reference>
<evidence type="ECO:0000313" key="3">
    <source>
        <dbReference type="Proteomes" id="UP000011632"/>
    </source>
</evidence>
<keyword evidence="1" id="KW-1133">Transmembrane helix</keyword>
<keyword evidence="1" id="KW-0472">Membrane</keyword>
<dbReference type="EMBL" id="AOID01000063">
    <property type="protein sequence ID" value="ELY63132.1"/>
    <property type="molecule type" value="Genomic_DNA"/>
</dbReference>
<organism evidence="2 3">
    <name type="scientific">Natrinema versiforme JCM 10478</name>
    <dbReference type="NCBI Taxonomy" id="1227496"/>
    <lineage>
        <taxon>Archaea</taxon>
        <taxon>Methanobacteriati</taxon>
        <taxon>Methanobacteriota</taxon>
        <taxon>Stenosarchaea group</taxon>
        <taxon>Halobacteria</taxon>
        <taxon>Halobacteriales</taxon>
        <taxon>Natrialbaceae</taxon>
        <taxon>Natrinema</taxon>
    </lineage>
</organism>
<name>L9XNK5_9EURY</name>
<dbReference type="STRING" id="1227496.C489_19991"/>
<evidence type="ECO:0000256" key="1">
    <source>
        <dbReference type="SAM" id="Phobius"/>
    </source>
</evidence>
<gene>
    <name evidence="2" type="ORF">C489_19991</name>
</gene>
<feature type="transmembrane region" description="Helical" evidence="1">
    <location>
        <begin position="20"/>
        <end position="40"/>
    </location>
</feature>
<dbReference type="Proteomes" id="UP000011632">
    <property type="component" value="Unassembled WGS sequence"/>
</dbReference>
<comment type="caution">
    <text evidence="2">The sequence shown here is derived from an EMBL/GenBank/DDBJ whole genome shotgun (WGS) entry which is preliminary data.</text>
</comment>
<protein>
    <submittedName>
        <fullName evidence="2">Uncharacterized protein</fullName>
    </submittedName>
</protein>